<name>A0AAF0HAM6_9HYPH</name>
<dbReference type="AlphaFoldDB" id="A0AAF0HAM6"/>
<reference evidence="1" key="1">
    <citation type="submission" date="2023-05" db="EMBL/GenBank/DDBJ databases">
        <title>Complete genome sequence of Agrobacterium larrymoorei CFBP5477.</title>
        <authorList>
            <person name="Yen H.-C."/>
            <person name="Chou L."/>
            <person name="Lin Y.-C."/>
            <person name="Lai E.-M."/>
            <person name="Kuo C.-H."/>
        </authorList>
    </citation>
    <scope>NUCLEOTIDE SEQUENCE</scope>
    <source>
        <strain evidence="1">CFBP5477</strain>
    </source>
</reference>
<evidence type="ECO:0000313" key="2">
    <source>
        <dbReference type="Proteomes" id="UP000298664"/>
    </source>
</evidence>
<proteinExistence type="predicted"/>
<dbReference type="EMBL" id="CP124734">
    <property type="protein sequence ID" value="WHA42578.1"/>
    <property type="molecule type" value="Genomic_DNA"/>
</dbReference>
<dbReference type="Gene3D" id="3.40.50.2000">
    <property type="entry name" value="Glycogen Phosphorylase B"/>
    <property type="match status" value="2"/>
</dbReference>
<dbReference type="Pfam" id="PF13692">
    <property type="entry name" value="Glyco_trans_1_4"/>
    <property type="match status" value="1"/>
</dbReference>
<dbReference type="GO" id="GO:0016757">
    <property type="term" value="F:glycosyltransferase activity"/>
    <property type="evidence" value="ECO:0007669"/>
    <property type="project" value="UniProtKB-KW"/>
</dbReference>
<protein>
    <submittedName>
        <fullName evidence="1">Glycosyltransferase</fullName>
        <ecNumber evidence="1">2.4.-.-</ecNumber>
    </submittedName>
</protein>
<dbReference type="EC" id="2.4.-.-" evidence="1"/>
<sequence>MDNVEDLHALIQARLDDGDLHVELEISSDDQLSLVEQVRLKLQHHPRKILLKIIRHKNDENQKDLAVSFIRDNLHLQNCLGLLSRDKSYFWTLHTPVTPLFIPENVTEVVLPVGQGNDLFWELISVSGRKKICFLTDETVEPWKAAPIQFLNQCVADKLVDLFRLDGSSIHPLTRGVDSNSKVLFIFPERMLPLGRAYFQRAFNLLISMNRAGVDVDVFLLGPKNKDLQKIQNILSAFSPKVHAFPLSRAKLSLVKQGIRKIESWFAKRGWATPPYRFSDREAVFASVTHRDTLREVISSGRYKKIITTGAWSMGALLKACSNMASVKVAVDTHDVFFVMDHPPGSPRFYPLYRKYWQKRRELSALRAADHIVAISPSDGEALRVADSRFPVVVDTGSFEYASVLPEIEPVSKYSFGYIGTGNQANMHALSTLASVWWPEILQICPDAELFIAGKASATDLAADLCSKFPNRVKLLGFVPDLSGFYSSVRVMLSPIEIQGGLNFKSVEALVAGRELIVSELGGRCLETSTGVWKVTEATPIGAIISEIVKIDSTQGRRSAIQTDALTVYCESKGFMNLVRWAQS</sequence>
<dbReference type="Proteomes" id="UP000298664">
    <property type="component" value="Chromosome Linear"/>
</dbReference>
<evidence type="ECO:0000313" key="1">
    <source>
        <dbReference type="EMBL" id="WHA42578.1"/>
    </source>
</evidence>
<dbReference type="SUPFAM" id="SSF53756">
    <property type="entry name" value="UDP-Glycosyltransferase/glycogen phosphorylase"/>
    <property type="match status" value="1"/>
</dbReference>
<organism evidence="1 2">
    <name type="scientific">Agrobacterium larrymoorei</name>
    <dbReference type="NCBI Taxonomy" id="160699"/>
    <lineage>
        <taxon>Bacteria</taxon>
        <taxon>Pseudomonadati</taxon>
        <taxon>Pseudomonadota</taxon>
        <taxon>Alphaproteobacteria</taxon>
        <taxon>Hyphomicrobiales</taxon>
        <taxon>Rhizobiaceae</taxon>
        <taxon>Rhizobium/Agrobacterium group</taxon>
        <taxon>Agrobacterium</taxon>
    </lineage>
</organism>
<gene>
    <name evidence="1" type="ORF">CFBP5477_014940</name>
</gene>
<dbReference type="RefSeq" id="WP_137396033.1">
    <property type="nucleotide sequence ID" value="NZ_CP124734.1"/>
</dbReference>
<keyword evidence="1" id="KW-0328">Glycosyltransferase</keyword>
<keyword evidence="1" id="KW-0808">Transferase</keyword>
<accession>A0AAF0HAM6</accession>